<dbReference type="Gene3D" id="3.40.50.1980">
    <property type="entry name" value="Nitrogenase molybdenum iron protein domain"/>
    <property type="match status" value="2"/>
</dbReference>
<dbReference type="PROSITE" id="PS51257">
    <property type="entry name" value="PROKAR_LIPOPROTEIN"/>
    <property type="match status" value="1"/>
</dbReference>
<gene>
    <name evidence="7" type="ORF">SAMN04487860_11413</name>
</gene>
<evidence type="ECO:0000313" key="7">
    <source>
        <dbReference type="EMBL" id="SHM78883.1"/>
    </source>
</evidence>
<dbReference type="EMBL" id="FRCT01000014">
    <property type="protein sequence ID" value="SHM78883.1"/>
    <property type="molecule type" value="Genomic_DNA"/>
</dbReference>
<evidence type="ECO:0000256" key="5">
    <source>
        <dbReference type="SAM" id="MobiDB-lite"/>
    </source>
</evidence>
<dbReference type="OrthoDB" id="9810636at2"/>
<feature type="compositionally biased region" description="Acidic residues" evidence="5">
    <location>
        <begin position="135"/>
        <end position="149"/>
    </location>
</feature>
<dbReference type="Proteomes" id="UP000184394">
    <property type="component" value="Unassembled WGS sequence"/>
</dbReference>
<keyword evidence="4" id="KW-0175">Coiled coil</keyword>
<accession>A0A1M7LML6</accession>
<evidence type="ECO:0000313" key="8">
    <source>
        <dbReference type="Proteomes" id="UP000184394"/>
    </source>
</evidence>
<evidence type="ECO:0000256" key="2">
    <source>
        <dbReference type="ARBA" id="ARBA00022448"/>
    </source>
</evidence>
<reference evidence="7 8" key="1">
    <citation type="submission" date="2016-11" db="EMBL/GenBank/DDBJ databases">
        <authorList>
            <person name="Jaros S."/>
            <person name="Januszkiewicz K."/>
            <person name="Wedrychowicz H."/>
        </authorList>
    </citation>
    <scope>NUCLEOTIDE SEQUENCE [LARGE SCALE GENOMIC DNA]</scope>
    <source>
        <strain evidence="7 8">Y1</strain>
    </source>
</reference>
<dbReference type="Pfam" id="PF01297">
    <property type="entry name" value="ZnuA"/>
    <property type="match status" value="1"/>
</dbReference>
<dbReference type="PANTHER" id="PTHR42953:SF3">
    <property type="entry name" value="HIGH-AFFINITY ZINC UPTAKE SYSTEM PROTEIN ZNUA"/>
    <property type="match status" value="1"/>
</dbReference>
<dbReference type="GO" id="GO:0030001">
    <property type="term" value="P:metal ion transport"/>
    <property type="evidence" value="ECO:0007669"/>
    <property type="project" value="InterPro"/>
</dbReference>
<keyword evidence="2" id="KW-0813">Transport</keyword>
<evidence type="ECO:0000256" key="6">
    <source>
        <dbReference type="SAM" id="SignalP"/>
    </source>
</evidence>
<evidence type="ECO:0000256" key="1">
    <source>
        <dbReference type="ARBA" id="ARBA00011028"/>
    </source>
</evidence>
<dbReference type="SUPFAM" id="SSF53807">
    <property type="entry name" value="Helical backbone' metal receptor"/>
    <property type="match status" value="1"/>
</dbReference>
<dbReference type="PANTHER" id="PTHR42953">
    <property type="entry name" value="HIGH-AFFINITY ZINC UPTAKE SYSTEM PROTEIN ZNUA-RELATED"/>
    <property type="match status" value="1"/>
</dbReference>
<dbReference type="InterPro" id="IPR006127">
    <property type="entry name" value="ZnuA-like"/>
</dbReference>
<feature type="chain" id="PRO_5039209146" evidence="6">
    <location>
        <begin position="20"/>
        <end position="327"/>
    </location>
</feature>
<dbReference type="RefSeq" id="WP_072951959.1">
    <property type="nucleotide sequence ID" value="NZ_FRCT01000014.1"/>
</dbReference>
<feature type="coiled-coil region" evidence="4">
    <location>
        <begin position="181"/>
        <end position="208"/>
    </location>
</feature>
<feature type="signal peptide" evidence="6">
    <location>
        <begin position="1"/>
        <end position="19"/>
    </location>
</feature>
<dbReference type="InterPro" id="IPR050492">
    <property type="entry name" value="Bact_metal-bind_prot9"/>
</dbReference>
<name>A0A1M7LML6_RUMFL</name>
<organism evidence="7 8">
    <name type="scientific">Ruminococcus flavefaciens</name>
    <dbReference type="NCBI Taxonomy" id="1265"/>
    <lineage>
        <taxon>Bacteria</taxon>
        <taxon>Bacillati</taxon>
        <taxon>Bacillota</taxon>
        <taxon>Clostridia</taxon>
        <taxon>Eubacteriales</taxon>
        <taxon>Oscillospiraceae</taxon>
        <taxon>Ruminococcus</taxon>
    </lineage>
</organism>
<sequence length="327" mass="36709">MAKNSRRAAAFIIPVLISAALMGCSAPKQKNSSNKLNIVCTNFSEYDWTREIIGDTDSADITYLLESGIDIHNYQPNAEDIMTISNCDMFIYVGGESESWVDDVLSNKANKDMKVVKLLESAKDNVQLEEHKEGMEEEEEEHGHDEDEPEYDEHVWLSVRNAEIICDDICNKLCGLDSANADKYKANLSAYTAKLRDLDNDYKEMAENAKVKTLLFGDRFPFRYLVEDYGLDYYAAFKGCSAETEASFETIAKLAEKLDKLELDTVFIIENSSDAIAKSIISSSGNKNARIEKLNSLQSVTSDDIRKGASYLSLMNEDLETLKKVLD</sequence>
<keyword evidence="3 6" id="KW-0732">Signal</keyword>
<comment type="similarity">
    <text evidence="1">Belongs to the bacterial solute-binding protein 9 family.</text>
</comment>
<proteinExistence type="inferred from homology"/>
<feature type="region of interest" description="Disordered" evidence="5">
    <location>
        <begin position="127"/>
        <end position="149"/>
    </location>
</feature>
<evidence type="ECO:0000256" key="4">
    <source>
        <dbReference type="SAM" id="Coils"/>
    </source>
</evidence>
<dbReference type="GO" id="GO:0046872">
    <property type="term" value="F:metal ion binding"/>
    <property type="evidence" value="ECO:0007669"/>
    <property type="project" value="InterPro"/>
</dbReference>
<dbReference type="AlphaFoldDB" id="A0A1M7LML6"/>
<evidence type="ECO:0000256" key="3">
    <source>
        <dbReference type="ARBA" id="ARBA00022729"/>
    </source>
</evidence>
<protein>
    <submittedName>
        <fullName evidence="7">Zinc transport system substrate-binding protein</fullName>
    </submittedName>
</protein>